<keyword evidence="3" id="KW-1185">Reference proteome</keyword>
<dbReference type="Gene3D" id="1.20.120.1020">
    <property type="entry name" value="Prion-inhibition and propagation, HeLo domain"/>
    <property type="match status" value="1"/>
</dbReference>
<dbReference type="InterPro" id="IPR029498">
    <property type="entry name" value="HeLo_dom"/>
</dbReference>
<name>A0ABR4AS62_9LECA</name>
<evidence type="ECO:0000313" key="2">
    <source>
        <dbReference type="EMBL" id="KAL2048354.1"/>
    </source>
</evidence>
<organism evidence="2 3">
    <name type="scientific">Stereocaulon virgatum</name>
    <dbReference type="NCBI Taxonomy" id="373712"/>
    <lineage>
        <taxon>Eukaryota</taxon>
        <taxon>Fungi</taxon>
        <taxon>Dikarya</taxon>
        <taxon>Ascomycota</taxon>
        <taxon>Pezizomycotina</taxon>
        <taxon>Lecanoromycetes</taxon>
        <taxon>OSLEUM clade</taxon>
        <taxon>Lecanoromycetidae</taxon>
        <taxon>Lecanorales</taxon>
        <taxon>Lecanorineae</taxon>
        <taxon>Stereocaulaceae</taxon>
        <taxon>Stereocaulon</taxon>
    </lineage>
</organism>
<comment type="caution">
    <text evidence="2">The sequence shown here is derived from an EMBL/GenBank/DDBJ whole genome shotgun (WGS) entry which is preliminary data.</text>
</comment>
<dbReference type="Proteomes" id="UP001590950">
    <property type="component" value="Unassembled WGS sequence"/>
</dbReference>
<dbReference type="EMBL" id="JBEFKJ010000001">
    <property type="protein sequence ID" value="KAL2048354.1"/>
    <property type="molecule type" value="Genomic_DNA"/>
</dbReference>
<feature type="domain" description="Prion-inhibition and propagation HeLo" evidence="1">
    <location>
        <begin position="8"/>
        <end position="177"/>
    </location>
</feature>
<proteinExistence type="predicted"/>
<accession>A0ABR4AS62</accession>
<reference evidence="2 3" key="1">
    <citation type="submission" date="2024-09" db="EMBL/GenBank/DDBJ databases">
        <title>Rethinking Asexuality: The Enigmatic Case of Functional Sexual Genes in Lepraria (Stereocaulaceae).</title>
        <authorList>
            <person name="Doellman M."/>
            <person name="Sun Y."/>
            <person name="Barcenas-Pena A."/>
            <person name="Lumbsch H.T."/>
            <person name="Grewe F."/>
        </authorList>
    </citation>
    <scope>NUCLEOTIDE SEQUENCE [LARGE SCALE GENOMIC DNA]</scope>
    <source>
        <strain evidence="2 3">Mercado 3170</strain>
    </source>
</reference>
<dbReference type="PANTHER" id="PTHR37542">
    <property type="entry name" value="HELO DOMAIN-CONTAINING PROTEIN-RELATED"/>
    <property type="match status" value="1"/>
</dbReference>
<evidence type="ECO:0000313" key="3">
    <source>
        <dbReference type="Proteomes" id="UP001590950"/>
    </source>
</evidence>
<sequence>MDPISAAGIGLAVVPVVIQVFAGCIKGYQVLAEVEDMPAAYQHLLVRLRVEQTRLLNWGEKVGFVEQLLDHPSKTLQLDRNLVFDVLLEIQALFKDCVKITNKYDHLVPLKQHPAQVEASFDRRFPRGTNKVLTKILKIVEKTPQAGGRLKWVMVKQEAFKATLEKLIGYNDAIEGL</sequence>
<dbReference type="Pfam" id="PF14479">
    <property type="entry name" value="HeLo"/>
    <property type="match status" value="1"/>
</dbReference>
<evidence type="ECO:0000259" key="1">
    <source>
        <dbReference type="Pfam" id="PF14479"/>
    </source>
</evidence>
<dbReference type="InterPro" id="IPR038305">
    <property type="entry name" value="HeLo_sf"/>
</dbReference>
<gene>
    <name evidence="2" type="ORF">N7G274_000265</name>
</gene>
<protein>
    <recommendedName>
        <fullName evidence="1">Prion-inhibition and propagation HeLo domain-containing protein</fullName>
    </recommendedName>
</protein>
<dbReference type="PANTHER" id="PTHR37542:SF1">
    <property type="entry name" value="PRION-INHIBITION AND PROPAGATION HELO DOMAIN-CONTAINING PROTEIN"/>
    <property type="match status" value="1"/>
</dbReference>